<dbReference type="Proteomes" id="UP001611383">
    <property type="component" value="Chromosome"/>
</dbReference>
<evidence type="ECO:0000313" key="3">
    <source>
        <dbReference type="Proteomes" id="UP001611383"/>
    </source>
</evidence>
<reference evidence="2 3" key="1">
    <citation type="submission" date="2019-08" db="EMBL/GenBank/DDBJ databases">
        <title>Archangium and Cystobacter genomes.</title>
        <authorList>
            <person name="Chen I.-C.K."/>
            <person name="Wielgoss S."/>
        </authorList>
    </citation>
    <scope>NUCLEOTIDE SEQUENCE [LARGE SCALE GENOMIC DNA]</scope>
    <source>
        <strain evidence="2 3">Cbm 6</strain>
    </source>
</reference>
<name>A0ABY9WVL3_9BACT</name>
<feature type="domain" description="SH3b" evidence="1">
    <location>
        <begin position="74"/>
        <end position="135"/>
    </location>
</feature>
<evidence type="ECO:0000259" key="1">
    <source>
        <dbReference type="Pfam" id="PF08239"/>
    </source>
</evidence>
<dbReference type="Gene3D" id="2.30.30.40">
    <property type="entry name" value="SH3 Domains"/>
    <property type="match status" value="1"/>
</dbReference>
<organism evidence="2 3">
    <name type="scientific">Archangium minus</name>
    <dbReference type="NCBI Taxonomy" id="83450"/>
    <lineage>
        <taxon>Bacteria</taxon>
        <taxon>Pseudomonadati</taxon>
        <taxon>Myxococcota</taxon>
        <taxon>Myxococcia</taxon>
        <taxon>Myxococcales</taxon>
        <taxon>Cystobacterineae</taxon>
        <taxon>Archangiaceae</taxon>
        <taxon>Archangium</taxon>
    </lineage>
</organism>
<gene>
    <name evidence="2" type="ORF">F0U60_18400</name>
</gene>
<accession>A0ABY9WVL3</accession>
<sequence length="358" mass="39862">MGSMQGLAHPKCYVTNGVYGCYTLAPLFQHPHTEESLMSQRCLLLAMLVLLCQLTPAFAAEPPKTEKQRITAASGVKMRATPRPDGQEVTRLFIGTELRELERSERQETVGSKKDYWYRVATPEGQEGWVFGAFVLPFEPERRVQTVLEIAGQRLADQKAPFVDRADLANFLKGAAEKAPDKASAARLELARWRAVRWALGALATEEVPKKAYEPWVKRQGEGLVYNELGAEWLVDSKGLWKLEEKYRGLPEAEAFAWEAATTPLLGECEGYTPCYLAAANATEGEYLRRYPSGPQAGKALAMLEETLGTDGFELDQDGRAELRKELDKLEATLGKVEPAKKKKVMEKLQALRKAAGR</sequence>
<dbReference type="InterPro" id="IPR003646">
    <property type="entry name" value="SH3-like_bac-type"/>
</dbReference>
<dbReference type="Pfam" id="PF08239">
    <property type="entry name" value="SH3_3"/>
    <property type="match status" value="1"/>
</dbReference>
<proteinExistence type="predicted"/>
<evidence type="ECO:0000313" key="2">
    <source>
        <dbReference type="EMBL" id="WNG45861.1"/>
    </source>
</evidence>
<keyword evidence="3" id="KW-1185">Reference proteome</keyword>
<dbReference type="EMBL" id="CP043494">
    <property type="protein sequence ID" value="WNG45861.1"/>
    <property type="molecule type" value="Genomic_DNA"/>
</dbReference>
<protein>
    <submittedName>
        <fullName evidence="2">SH3 domain-containing protein</fullName>
    </submittedName>
</protein>